<accession>A0A3B0TDT9</accession>
<feature type="non-terminal residue" evidence="1">
    <location>
        <position position="1"/>
    </location>
</feature>
<dbReference type="Gene3D" id="2.40.40.20">
    <property type="match status" value="1"/>
</dbReference>
<sequence length="37" mass="4253">FFDETMLINEITLDSFCPISKEPDYKKCAVKVEKAQA</sequence>
<dbReference type="AlphaFoldDB" id="A0A3B0TDT9"/>
<name>A0A3B0TDT9_9ZZZZ</name>
<organism evidence="1">
    <name type="scientific">hydrothermal vent metagenome</name>
    <dbReference type="NCBI Taxonomy" id="652676"/>
    <lineage>
        <taxon>unclassified sequences</taxon>
        <taxon>metagenomes</taxon>
        <taxon>ecological metagenomes</taxon>
    </lineage>
</organism>
<gene>
    <name evidence="1" type="ORF">MNBD_BACTEROID03-1434</name>
</gene>
<dbReference type="InterPro" id="IPR009010">
    <property type="entry name" value="Asp_de-COase-like_dom_sf"/>
</dbReference>
<dbReference type="EC" id="1.7.99.4" evidence="1"/>
<keyword evidence="1" id="KW-0560">Oxidoreductase</keyword>
<protein>
    <submittedName>
        <fullName evidence="1">Periplasmic nitrate reductase</fullName>
        <ecNumber evidence="1">1.7.99.4</ecNumber>
    </submittedName>
</protein>
<dbReference type="GO" id="GO:0016491">
    <property type="term" value="F:oxidoreductase activity"/>
    <property type="evidence" value="ECO:0007669"/>
    <property type="project" value="UniProtKB-KW"/>
</dbReference>
<evidence type="ECO:0000313" key="1">
    <source>
        <dbReference type="EMBL" id="VAW16178.1"/>
    </source>
</evidence>
<proteinExistence type="predicted"/>
<dbReference type="SUPFAM" id="SSF50692">
    <property type="entry name" value="ADC-like"/>
    <property type="match status" value="1"/>
</dbReference>
<reference evidence="1" key="1">
    <citation type="submission" date="2018-06" db="EMBL/GenBank/DDBJ databases">
        <authorList>
            <person name="Zhirakovskaya E."/>
        </authorList>
    </citation>
    <scope>NUCLEOTIDE SEQUENCE</scope>
</reference>
<dbReference type="EMBL" id="UOEL01000130">
    <property type="protein sequence ID" value="VAW16178.1"/>
    <property type="molecule type" value="Genomic_DNA"/>
</dbReference>